<evidence type="ECO:0000313" key="2">
    <source>
        <dbReference type="Proteomes" id="UP000811609"/>
    </source>
</evidence>
<keyword evidence="2" id="KW-1185">Reference proteome</keyword>
<dbReference type="EMBL" id="CM031814">
    <property type="protein sequence ID" value="KAG6649940.1"/>
    <property type="molecule type" value="Genomic_DNA"/>
</dbReference>
<accession>A0A8T1Q6T5</accession>
<evidence type="ECO:0000313" key="1">
    <source>
        <dbReference type="EMBL" id="KAG6649940.1"/>
    </source>
</evidence>
<gene>
    <name evidence="1" type="ORF">CIPAW_06G008900</name>
</gene>
<comment type="caution">
    <text evidence="1">The sequence shown here is derived from an EMBL/GenBank/DDBJ whole genome shotgun (WGS) entry which is preliminary data.</text>
</comment>
<dbReference type="Proteomes" id="UP000811609">
    <property type="component" value="Chromosome 6"/>
</dbReference>
<protein>
    <submittedName>
        <fullName evidence="1">Uncharacterized protein</fullName>
    </submittedName>
</protein>
<name>A0A8T1Q6T5_CARIL</name>
<organism evidence="1 2">
    <name type="scientific">Carya illinoinensis</name>
    <name type="common">Pecan</name>
    <dbReference type="NCBI Taxonomy" id="32201"/>
    <lineage>
        <taxon>Eukaryota</taxon>
        <taxon>Viridiplantae</taxon>
        <taxon>Streptophyta</taxon>
        <taxon>Embryophyta</taxon>
        <taxon>Tracheophyta</taxon>
        <taxon>Spermatophyta</taxon>
        <taxon>Magnoliopsida</taxon>
        <taxon>eudicotyledons</taxon>
        <taxon>Gunneridae</taxon>
        <taxon>Pentapetalae</taxon>
        <taxon>rosids</taxon>
        <taxon>fabids</taxon>
        <taxon>Fagales</taxon>
        <taxon>Juglandaceae</taxon>
        <taxon>Carya</taxon>
    </lineage>
</organism>
<reference evidence="1" key="1">
    <citation type="submission" date="2020-12" db="EMBL/GenBank/DDBJ databases">
        <title>WGS assembly of Carya illinoinensis cv. Pawnee.</title>
        <authorList>
            <person name="Platts A."/>
            <person name="Shu S."/>
            <person name="Wright S."/>
            <person name="Barry K."/>
            <person name="Edger P."/>
            <person name="Pires J.C."/>
            <person name="Schmutz J."/>
        </authorList>
    </citation>
    <scope>NUCLEOTIDE SEQUENCE</scope>
    <source>
        <tissue evidence="1">Leaf</tissue>
    </source>
</reference>
<sequence length="114" mass="12947">MQRENTACGRETEERLCAYREENHWGDKQYSAAAPVQVEATRRAAETTRLPMCDGLKAQNVLCFNRQKQRFDVHGLGATPCLELDSGLRAVEEFRLSFCESGGRADCSFERQRS</sequence>
<proteinExistence type="predicted"/>
<dbReference type="AlphaFoldDB" id="A0A8T1Q6T5"/>